<feature type="domain" description="DUF2510" evidence="3">
    <location>
        <begin position="15"/>
        <end position="45"/>
    </location>
</feature>
<feature type="region of interest" description="Disordered" evidence="1">
    <location>
        <begin position="39"/>
        <end position="62"/>
    </location>
</feature>
<dbReference type="InterPro" id="IPR018929">
    <property type="entry name" value="DUF2510"/>
</dbReference>
<reference evidence="5" key="1">
    <citation type="journal article" date="2019" name="Int. J. Syst. Evol. Microbiol.">
        <title>The Global Catalogue of Microorganisms (GCM) 10K type strain sequencing project: providing services to taxonomists for standard genome sequencing and annotation.</title>
        <authorList>
            <consortium name="The Broad Institute Genomics Platform"/>
            <consortium name="The Broad Institute Genome Sequencing Center for Infectious Disease"/>
            <person name="Wu L."/>
            <person name="Ma J."/>
        </authorList>
    </citation>
    <scope>NUCLEOTIDE SEQUENCE [LARGE SCALE GENOMIC DNA]</scope>
    <source>
        <strain evidence="5">JCM 17809</strain>
    </source>
</reference>
<gene>
    <name evidence="4" type="ORF">GCM10023168_16360</name>
</gene>
<protein>
    <recommendedName>
        <fullName evidence="3">DUF2510 domain-containing protein</fullName>
    </recommendedName>
</protein>
<feature type="compositionally biased region" description="Low complexity" evidence="1">
    <location>
        <begin position="51"/>
        <end position="62"/>
    </location>
</feature>
<evidence type="ECO:0000259" key="3">
    <source>
        <dbReference type="Pfam" id="PF10708"/>
    </source>
</evidence>
<comment type="caution">
    <text evidence="4">The sequence shown here is derived from an EMBL/GenBank/DDBJ whole genome shotgun (WGS) entry which is preliminary data.</text>
</comment>
<keyword evidence="2" id="KW-0812">Transmembrane</keyword>
<name>A0ABP8KDE5_9MICO</name>
<feature type="transmembrane region" description="Helical" evidence="2">
    <location>
        <begin position="70"/>
        <end position="92"/>
    </location>
</feature>
<evidence type="ECO:0000313" key="5">
    <source>
        <dbReference type="Proteomes" id="UP001500945"/>
    </source>
</evidence>
<evidence type="ECO:0000256" key="2">
    <source>
        <dbReference type="SAM" id="Phobius"/>
    </source>
</evidence>
<keyword evidence="2" id="KW-1133">Transmembrane helix</keyword>
<keyword evidence="5" id="KW-1185">Reference proteome</keyword>
<keyword evidence="2" id="KW-0472">Membrane</keyword>
<dbReference type="Proteomes" id="UP001500945">
    <property type="component" value="Unassembled WGS sequence"/>
</dbReference>
<evidence type="ECO:0000313" key="4">
    <source>
        <dbReference type="EMBL" id="GAA4404136.1"/>
    </source>
</evidence>
<dbReference type="Pfam" id="PF10708">
    <property type="entry name" value="DUF2510"/>
    <property type="match status" value="1"/>
</dbReference>
<sequence>MIEVAAMPPSTATPPGWYPDTQSSVPLLRYWDGTRWTTQTSLRPADGGGSPPSAATTASARPPRSRWWQAVKWGAVAAFLLATAVVGVALLVNHQQVCSVSTKGEFTFAAAGEQCVPKQELDEKQQALTQDVAPSKAAASAAPVPPSLPDLNGSWLGAGGSTYTITQGGSQATIEEYTPGLGLTAAGVGTVSDAGARFQLTGYDGSTGFADFQLQGPDTLSGVMANVTYQLQAPAVLTRTG</sequence>
<proteinExistence type="predicted"/>
<evidence type="ECO:0000256" key="1">
    <source>
        <dbReference type="SAM" id="MobiDB-lite"/>
    </source>
</evidence>
<accession>A0ABP8KDE5</accession>
<organism evidence="4 5">
    <name type="scientific">Fodinibacter luteus</name>
    <dbReference type="NCBI Taxonomy" id="552064"/>
    <lineage>
        <taxon>Bacteria</taxon>
        <taxon>Bacillati</taxon>
        <taxon>Actinomycetota</taxon>
        <taxon>Actinomycetes</taxon>
        <taxon>Micrococcales</taxon>
        <taxon>Intrasporangiaceae</taxon>
        <taxon>Fodinibacter (ex Wang et al. 2009)</taxon>
    </lineage>
</organism>
<dbReference type="EMBL" id="BAABGM010000011">
    <property type="protein sequence ID" value="GAA4404136.1"/>
    <property type="molecule type" value="Genomic_DNA"/>
</dbReference>